<name>A0A3N4UVX4_9RHOB</name>
<dbReference type="InterPro" id="IPR007387">
    <property type="entry name" value="TRAP_DctQ"/>
</dbReference>
<organism evidence="11 12">
    <name type="scientific">Pacificibacter maritimus</name>
    <dbReference type="NCBI Taxonomy" id="762213"/>
    <lineage>
        <taxon>Bacteria</taxon>
        <taxon>Pseudomonadati</taxon>
        <taxon>Pseudomonadota</taxon>
        <taxon>Alphaproteobacteria</taxon>
        <taxon>Rhodobacterales</taxon>
        <taxon>Roseobacteraceae</taxon>
        <taxon>Pacificibacter</taxon>
    </lineage>
</organism>
<dbReference type="OrthoDB" id="4964541at2"/>
<dbReference type="Proteomes" id="UP000269689">
    <property type="component" value="Unassembled WGS sequence"/>
</dbReference>
<evidence type="ECO:0000256" key="2">
    <source>
        <dbReference type="ARBA" id="ARBA00022448"/>
    </source>
</evidence>
<dbReference type="AlphaFoldDB" id="A0A3N4UVX4"/>
<dbReference type="GO" id="GO:0005886">
    <property type="term" value="C:plasma membrane"/>
    <property type="evidence" value="ECO:0007669"/>
    <property type="project" value="UniProtKB-SubCell"/>
</dbReference>
<keyword evidence="4 9" id="KW-0997">Cell inner membrane</keyword>
<evidence type="ECO:0000313" key="12">
    <source>
        <dbReference type="Proteomes" id="UP000269689"/>
    </source>
</evidence>
<keyword evidence="5 9" id="KW-0812">Transmembrane</keyword>
<dbReference type="EMBL" id="RKQK01000001">
    <property type="protein sequence ID" value="RPE71671.1"/>
    <property type="molecule type" value="Genomic_DNA"/>
</dbReference>
<dbReference type="GO" id="GO:0015740">
    <property type="term" value="P:C4-dicarboxylate transport"/>
    <property type="evidence" value="ECO:0007669"/>
    <property type="project" value="TreeGrafter"/>
</dbReference>
<evidence type="ECO:0000313" key="11">
    <source>
        <dbReference type="EMBL" id="RPE71671.1"/>
    </source>
</evidence>
<feature type="transmembrane region" description="Helical" evidence="9">
    <location>
        <begin position="132"/>
        <end position="151"/>
    </location>
</feature>
<evidence type="ECO:0000256" key="1">
    <source>
        <dbReference type="ARBA" id="ARBA00004429"/>
    </source>
</evidence>
<proteinExistence type="inferred from homology"/>
<dbReference type="InterPro" id="IPR055348">
    <property type="entry name" value="DctQ"/>
</dbReference>
<keyword evidence="12" id="KW-1185">Reference proteome</keyword>
<evidence type="ECO:0000256" key="8">
    <source>
        <dbReference type="ARBA" id="ARBA00038436"/>
    </source>
</evidence>
<comment type="subcellular location">
    <subcellularLocation>
        <location evidence="1 9">Cell inner membrane</location>
        <topology evidence="1 9">Multi-pass membrane protein</topology>
    </subcellularLocation>
</comment>
<evidence type="ECO:0000256" key="6">
    <source>
        <dbReference type="ARBA" id="ARBA00022989"/>
    </source>
</evidence>
<dbReference type="PANTHER" id="PTHR35011">
    <property type="entry name" value="2,3-DIKETO-L-GULONATE TRAP TRANSPORTER SMALL PERMEASE PROTEIN YIAM"/>
    <property type="match status" value="1"/>
</dbReference>
<keyword evidence="7 9" id="KW-0472">Membrane</keyword>
<dbReference type="Pfam" id="PF04290">
    <property type="entry name" value="DctQ"/>
    <property type="match status" value="1"/>
</dbReference>
<sequence>MQKIMKKVARVMAFLARMSLWLSGIGLVLMTAFITYQVFGRFVLNNTPTWTESWSILIMGWFIFLGAAVGTREGYHLSFDVLLYILPQSVKNVLYTISDIVIAAFGLGMIYYGVQLLDKTWQSTIPNIGISGGWAFVSIIMGGVLMTLFSIERILRRACGMVTARFGETELPEEDR</sequence>
<comment type="subunit">
    <text evidence="9">The complex comprises the extracytoplasmic solute receptor protein and the two transmembrane proteins.</text>
</comment>
<reference evidence="11 12" key="1">
    <citation type="submission" date="2018-11" db="EMBL/GenBank/DDBJ databases">
        <title>Genomic Encyclopedia of Type Strains, Phase IV (KMG-IV): sequencing the most valuable type-strain genomes for metagenomic binning, comparative biology and taxonomic classification.</title>
        <authorList>
            <person name="Goeker M."/>
        </authorList>
    </citation>
    <scope>NUCLEOTIDE SEQUENCE [LARGE SCALE GENOMIC DNA]</scope>
    <source>
        <strain evidence="11 12">DSM 104731</strain>
    </source>
</reference>
<protein>
    <recommendedName>
        <fullName evidence="9">TRAP transporter small permease protein</fullName>
    </recommendedName>
</protein>
<comment type="caution">
    <text evidence="11">The sequence shown here is derived from an EMBL/GenBank/DDBJ whole genome shotgun (WGS) entry which is preliminary data.</text>
</comment>
<dbReference type="GO" id="GO:0022857">
    <property type="term" value="F:transmembrane transporter activity"/>
    <property type="evidence" value="ECO:0007669"/>
    <property type="project" value="UniProtKB-UniRule"/>
</dbReference>
<feature type="transmembrane region" description="Helical" evidence="9">
    <location>
        <begin position="92"/>
        <end position="112"/>
    </location>
</feature>
<comment type="function">
    <text evidence="9">Part of the tripartite ATP-independent periplasmic (TRAP) transport system.</text>
</comment>
<feature type="domain" description="Tripartite ATP-independent periplasmic transporters DctQ component" evidence="10">
    <location>
        <begin position="30"/>
        <end position="159"/>
    </location>
</feature>
<keyword evidence="2 9" id="KW-0813">Transport</keyword>
<evidence type="ECO:0000256" key="5">
    <source>
        <dbReference type="ARBA" id="ARBA00022692"/>
    </source>
</evidence>
<keyword evidence="3" id="KW-1003">Cell membrane</keyword>
<keyword evidence="6 9" id="KW-1133">Transmembrane helix</keyword>
<evidence type="ECO:0000259" key="10">
    <source>
        <dbReference type="Pfam" id="PF04290"/>
    </source>
</evidence>
<dbReference type="PANTHER" id="PTHR35011:SF11">
    <property type="entry name" value="TRAP TRANSPORTER SMALL PERMEASE PROTEIN"/>
    <property type="match status" value="1"/>
</dbReference>
<feature type="transmembrane region" description="Helical" evidence="9">
    <location>
        <begin position="54"/>
        <end position="71"/>
    </location>
</feature>
<evidence type="ECO:0000256" key="4">
    <source>
        <dbReference type="ARBA" id="ARBA00022519"/>
    </source>
</evidence>
<feature type="transmembrane region" description="Helical" evidence="9">
    <location>
        <begin position="20"/>
        <end position="39"/>
    </location>
</feature>
<evidence type="ECO:0000256" key="3">
    <source>
        <dbReference type="ARBA" id="ARBA00022475"/>
    </source>
</evidence>
<evidence type="ECO:0000256" key="9">
    <source>
        <dbReference type="RuleBase" id="RU369079"/>
    </source>
</evidence>
<comment type="similarity">
    <text evidence="8 9">Belongs to the TRAP transporter small permease family.</text>
</comment>
<gene>
    <name evidence="11" type="ORF">EDD53_0796</name>
</gene>
<evidence type="ECO:0000256" key="7">
    <source>
        <dbReference type="ARBA" id="ARBA00023136"/>
    </source>
</evidence>
<accession>A0A3N4UVX4</accession>